<keyword evidence="3" id="KW-1185">Reference proteome</keyword>
<evidence type="ECO:0000256" key="1">
    <source>
        <dbReference type="SAM" id="Phobius"/>
    </source>
</evidence>
<dbReference type="Proteomes" id="UP000794436">
    <property type="component" value="Unassembled WGS sequence"/>
</dbReference>
<keyword evidence="1" id="KW-0812">Transmembrane</keyword>
<name>A0A8K1FQA3_PYTOL</name>
<feature type="transmembrane region" description="Helical" evidence="1">
    <location>
        <begin position="274"/>
        <end position="291"/>
    </location>
</feature>
<gene>
    <name evidence="2" type="ORF">Poli38472_001365</name>
</gene>
<sequence>MSVTSVVPASSTLSRPLQLTLTRKKLRRIWVMVVAVQLLYAIQLATMADMYIQTKWGSTIPFLTFLVDTFLVSRERQYVIRYAAVIGVTYVVLSSCFLGLFLRMLWRSIRYRKLSFGGFMSLSSSPPHLRRGFSGRIHDIGIRYGIRGERFEEGLVIREGFEITLQILQAYATSQTINTKFVNQSFSVLIALSAVSHPILSRLYAGQVAKKRFACVLVEFFLDIMWGSILPLCVFVKYWHVDRTLTVEQIFGVFEFGFYEKAQREIRQLVILSWWQYLLASFPVVSALINLRSMLRLLSTVRIIESDQATSSPSMALVGYPPAILTKSTREILVALSSDPRKSSFVHWGHRAITIGGIAVCISAIAATSLFESTGRISDASCIHRLYPWFVTDDACVVIFLNCIELQIAGRKEEMDSVLSTIDLPSIGFMGFCNCPALDIPSDLSQSTTLGALLFQNTTILTWPTELAFTTDNFPALHSFGLSNVSLASPPPDALVANELWPETLERVHFYGTDIDELAHEMSTHWQSITSWICINCGLTTFSLAFFNMPRLERWAVWNSTITTIPTHTVSTSSAIWPSLRVMVWTNNPLLTSVGDDVWYTATMGIVRVMSFAFTDLGYIPARWLDQLTSFSLLGYESPLCTTKAAIFERSVAALNCTAFHVTDFELLYQ</sequence>
<dbReference type="OrthoDB" id="183084at2759"/>
<protein>
    <submittedName>
        <fullName evidence="2">Uncharacterized protein</fullName>
    </submittedName>
</protein>
<keyword evidence="1" id="KW-1133">Transmembrane helix</keyword>
<dbReference type="Gene3D" id="3.80.10.10">
    <property type="entry name" value="Ribonuclease Inhibitor"/>
    <property type="match status" value="1"/>
</dbReference>
<dbReference type="InterPro" id="IPR032675">
    <property type="entry name" value="LRR_dom_sf"/>
</dbReference>
<feature type="transmembrane region" description="Helical" evidence="1">
    <location>
        <begin position="29"/>
        <end position="52"/>
    </location>
</feature>
<organism evidence="2 3">
    <name type="scientific">Pythium oligandrum</name>
    <name type="common">Mycoparasitic fungus</name>
    <dbReference type="NCBI Taxonomy" id="41045"/>
    <lineage>
        <taxon>Eukaryota</taxon>
        <taxon>Sar</taxon>
        <taxon>Stramenopiles</taxon>
        <taxon>Oomycota</taxon>
        <taxon>Peronosporomycetes</taxon>
        <taxon>Pythiales</taxon>
        <taxon>Pythiaceae</taxon>
        <taxon>Pythium</taxon>
    </lineage>
</organism>
<dbReference type="AlphaFoldDB" id="A0A8K1FQA3"/>
<proteinExistence type="predicted"/>
<dbReference type="EMBL" id="SPLM01000001">
    <property type="protein sequence ID" value="TMW69209.1"/>
    <property type="molecule type" value="Genomic_DNA"/>
</dbReference>
<feature type="transmembrane region" description="Helical" evidence="1">
    <location>
        <begin position="79"/>
        <end position="102"/>
    </location>
</feature>
<evidence type="ECO:0000313" key="3">
    <source>
        <dbReference type="Proteomes" id="UP000794436"/>
    </source>
</evidence>
<dbReference type="SUPFAM" id="SSF52058">
    <property type="entry name" value="L domain-like"/>
    <property type="match status" value="1"/>
</dbReference>
<accession>A0A8K1FQA3</accession>
<keyword evidence="1" id="KW-0472">Membrane</keyword>
<comment type="caution">
    <text evidence="2">The sequence shown here is derived from an EMBL/GenBank/DDBJ whole genome shotgun (WGS) entry which is preliminary data.</text>
</comment>
<feature type="transmembrane region" description="Helical" evidence="1">
    <location>
        <begin position="220"/>
        <end position="239"/>
    </location>
</feature>
<evidence type="ECO:0000313" key="2">
    <source>
        <dbReference type="EMBL" id="TMW69209.1"/>
    </source>
</evidence>
<reference evidence="2" key="1">
    <citation type="submission" date="2019-03" db="EMBL/GenBank/DDBJ databases">
        <title>Long read genome sequence of the mycoparasitic Pythium oligandrum ATCC 38472 isolated from sugarbeet rhizosphere.</title>
        <authorList>
            <person name="Gaulin E."/>
        </authorList>
    </citation>
    <scope>NUCLEOTIDE SEQUENCE</scope>
    <source>
        <strain evidence="2">ATCC 38472_TT</strain>
    </source>
</reference>